<dbReference type="PANTHER" id="PTHR35586:SF1">
    <property type="entry name" value="SLL1691 PROTEIN"/>
    <property type="match status" value="1"/>
</dbReference>
<organism evidence="2 3">
    <name type="scientific">Schinkia azotoformans LMG 9581</name>
    <dbReference type="NCBI Taxonomy" id="1131731"/>
    <lineage>
        <taxon>Bacteria</taxon>
        <taxon>Bacillati</taxon>
        <taxon>Bacillota</taxon>
        <taxon>Bacilli</taxon>
        <taxon>Bacillales</taxon>
        <taxon>Bacillaceae</taxon>
        <taxon>Calidifontibacillus/Schinkia group</taxon>
        <taxon>Schinkia</taxon>
    </lineage>
</organism>
<dbReference type="PANTHER" id="PTHR35586">
    <property type="entry name" value="SLL1691 PROTEIN"/>
    <property type="match status" value="1"/>
</dbReference>
<evidence type="ECO:0000313" key="2">
    <source>
        <dbReference type="EMBL" id="EKN64998.1"/>
    </source>
</evidence>
<evidence type="ECO:0000313" key="3">
    <source>
        <dbReference type="Proteomes" id="UP000006315"/>
    </source>
</evidence>
<protein>
    <recommendedName>
        <fullName evidence="1">Transposase (putative) YhgA-like domain-containing protein</fullName>
    </recommendedName>
</protein>
<dbReference type="PATRIC" id="fig|1131731.3.peg.2536"/>
<keyword evidence="3" id="KW-1185">Reference proteome</keyword>
<dbReference type="Pfam" id="PF04754">
    <property type="entry name" value="Transposase_31"/>
    <property type="match status" value="1"/>
</dbReference>
<dbReference type="AlphaFoldDB" id="K6DAA7"/>
<proteinExistence type="predicted"/>
<dbReference type="InterPro" id="IPR006842">
    <property type="entry name" value="Transposase_31"/>
</dbReference>
<name>K6DAA7_SCHAZ</name>
<comment type="caution">
    <text evidence="2">The sequence shown here is derived from an EMBL/GenBank/DDBJ whole genome shotgun (WGS) entry which is preliminary data.</text>
</comment>
<evidence type="ECO:0000259" key="1">
    <source>
        <dbReference type="Pfam" id="PF04754"/>
    </source>
</evidence>
<feature type="domain" description="Transposase (putative) YhgA-like" evidence="1">
    <location>
        <begin position="7"/>
        <end position="106"/>
    </location>
</feature>
<reference evidence="2 3" key="1">
    <citation type="journal article" date="2012" name="Front. Microbiol.">
        <title>Redundancy and modularity in membrane-associated dissimilatory nitrate reduction in Bacillus.</title>
        <authorList>
            <person name="Heylen K."/>
            <person name="Keltjens J."/>
        </authorList>
    </citation>
    <scope>NUCLEOTIDE SEQUENCE [LARGE SCALE GENOMIC DNA]</scope>
    <source>
        <strain evidence="2 3">LMG 9581</strain>
    </source>
</reference>
<dbReference type="EMBL" id="AJLR01000111">
    <property type="protein sequence ID" value="EKN64998.1"/>
    <property type="molecule type" value="Genomic_DNA"/>
</dbReference>
<gene>
    <name evidence="2" type="ORF">BAZO_12379</name>
</gene>
<dbReference type="RefSeq" id="WP_003331841.1">
    <property type="nucleotide sequence ID" value="NZ_AJLR01000111.1"/>
</dbReference>
<dbReference type="STRING" id="1131731.BAZO_12379"/>
<sequence length="308" mass="36313">MSKERINHDGLYKELLNNFFEEFMILFFPEACEEIDFNHTVFLSQELIRDIFKGEKKVVDLLIETKLKGKDGFILVYIESQSYEQIDFNERIFSYFTRLYDEHRKQILPIAIFGYDKLKNEPNTFSIGFPFLEVLNFQFLKVELKSQNWREYLKQDNPVAAALLSKMGYSDEERVQVKKEFLRMLVRLELDPVRTELIAGFFETYLKLTSDEEKQLYDEIKSLGREEEEKVMQITTSWHEKGREEGVKKGIEVGKEEGIKEGIKVGKKEGKKEALIEVAQSMLKDGYTVEQIERLTKLSKETIKNLIH</sequence>
<accession>K6DAA7</accession>
<dbReference type="Proteomes" id="UP000006315">
    <property type="component" value="Unassembled WGS sequence"/>
</dbReference>